<comment type="caution">
    <text evidence="1">The sequence shown here is derived from an EMBL/GenBank/DDBJ whole genome shotgun (WGS) entry which is preliminary data.</text>
</comment>
<dbReference type="InterPro" id="IPR036397">
    <property type="entry name" value="RNaseH_sf"/>
</dbReference>
<proteinExistence type="predicted"/>
<protein>
    <submittedName>
        <fullName evidence="1">Uncharacterized protein</fullName>
    </submittedName>
</protein>
<dbReference type="AlphaFoldDB" id="A0A9P6ZHE8"/>
<dbReference type="EMBL" id="JABBWD010000113">
    <property type="protein sequence ID" value="KAG1765059.1"/>
    <property type="molecule type" value="Genomic_DNA"/>
</dbReference>
<reference evidence="1" key="1">
    <citation type="journal article" date="2020" name="New Phytol.">
        <title>Comparative genomics reveals dynamic genome evolution in host specialist ectomycorrhizal fungi.</title>
        <authorList>
            <person name="Lofgren L.A."/>
            <person name="Nguyen N.H."/>
            <person name="Vilgalys R."/>
            <person name="Ruytinx J."/>
            <person name="Liao H.L."/>
            <person name="Branco S."/>
            <person name="Kuo A."/>
            <person name="LaButti K."/>
            <person name="Lipzen A."/>
            <person name="Andreopoulos W."/>
            <person name="Pangilinan J."/>
            <person name="Riley R."/>
            <person name="Hundley H."/>
            <person name="Na H."/>
            <person name="Barry K."/>
            <person name="Grigoriev I.V."/>
            <person name="Stajich J.E."/>
            <person name="Kennedy P.G."/>
        </authorList>
    </citation>
    <scope>NUCLEOTIDE SEQUENCE</scope>
    <source>
        <strain evidence="1">DOB743</strain>
    </source>
</reference>
<dbReference type="Proteomes" id="UP000714275">
    <property type="component" value="Unassembled WGS sequence"/>
</dbReference>
<dbReference type="PANTHER" id="PTHR35871">
    <property type="entry name" value="EXPRESSED PROTEIN"/>
    <property type="match status" value="1"/>
</dbReference>
<gene>
    <name evidence="1" type="ORF">EV702DRAFT_981710</name>
</gene>
<name>A0A9P6ZHE8_9AGAM</name>
<dbReference type="OrthoDB" id="2416294at2759"/>
<keyword evidence="2" id="KW-1185">Reference proteome</keyword>
<evidence type="ECO:0000313" key="2">
    <source>
        <dbReference type="Proteomes" id="UP000714275"/>
    </source>
</evidence>
<dbReference type="PANTHER" id="PTHR35871:SF1">
    <property type="entry name" value="CXC1-LIKE CYSTEINE CLUSTER ASSOCIATED WITH KDZ TRANSPOSASES DOMAIN-CONTAINING PROTEIN"/>
    <property type="match status" value="1"/>
</dbReference>
<sequence length="158" mass="18275">MEHGFDVSKLKAQCRKFECTAGETNCCCRRILYCQPDFANVKSRLEITCEARQFRVIFLPKFHCELNFIEQCWGYAKRVYRSYPLSSKDSDLEHNVIKALDAVPLISMRKFAIRSSRFIDAYHKGLNGRQAAWAAKKYHGHRVLPSLILDELDAAKVI</sequence>
<dbReference type="GO" id="GO:0003676">
    <property type="term" value="F:nucleic acid binding"/>
    <property type="evidence" value="ECO:0007669"/>
    <property type="project" value="InterPro"/>
</dbReference>
<evidence type="ECO:0000313" key="1">
    <source>
        <dbReference type="EMBL" id="KAG1765059.1"/>
    </source>
</evidence>
<dbReference type="Gene3D" id="3.30.420.10">
    <property type="entry name" value="Ribonuclease H-like superfamily/Ribonuclease H"/>
    <property type="match status" value="1"/>
</dbReference>
<accession>A0A9P6ZHE8</accession>
<organism evidence="1 2">
    <name type="scientific">Suillus placidus</name>
    <dbReference type="NCBI Taxonomy" id="48579"/>
    <lineage>
        <taxon>Eukaryota</taxon>
        <taxon>Fungi</taxon>
        <taxon>Dikarya</taxon>
        <taxon>Basidiomycota</taxon>
        <taxon>Agaricomycotina</taxon>
        <taxon>Agaricomycetes</taxon>
        <taxon>Agaricomycetidae</taxon>
        <taxon>Boletales</taxon>
        <taxon>Suillineae</taxon>
        <taxon>Suillaceae</taxon>
        <taxon>Suillus</taxon>
    </lineage>
</organism>